<reference evidence="2" key="2">
    <citation type="submission" date="2018-08" db="UniProtKB">
        <authorList>
            <consortium name="EnsemblPlants"/>
        </authorList>
    </citation>
    <scope>IDENTIFICATION</scope>
    <source>
        <strain evidence="2">Yugu1</strain>
    </source>
</reference>
<dbReference type="InterPro" id="IPR011042">
    <property type="entry name" value="6-blade_b-propeller_TolB-like"/>
</dbReference>
<dbReference type="InParanoid" id="K3ZNP8"/>
<sequence>MARYIADGVSRGSIATLTPYRPALPLDIFSCPIPPSSSDGENNEISLTDGVSYNHNCRSIPAVALNALIAKKPELASECGATADDVDNGRATGLVFVSERDGGLETLHVALRCNGKVKVLSLADIYGADNFGGVRMEDTGGFGTSFVGHYADLSIIYVSTKTRVGVRRTPWTAVYRTNLRTGETKRLTPDGQSDLSPAVSPSGTRVAVASFQSGWTGEIEHLKTDIVLMNVDRYASGGSLDRKPIVNDGGWPSWGSDNIIFFHRGIEELEDPASGRSRTATSWGVFRYDLSTMQIDRVTPTGMDAMTPAAISETKVAVATIRSRTNDYFMTNWRGEEQYRHIEIFDVSSPDQPPVKITQNIFTDADYYSPFVLNDGSRIGYHRVGRDTMIQKDNGNSNVPRIFDNMQSPHVDVKLFRVSSLVPSFSADGSKFAFVRNDMKNIWIADKQRLCLLQVCSSPTCIFSLVWNQNPDMDTLYACVVAGANRSMHIKALSNVSSSDSYVVFIQLTKGDFFNAYPSTNPEGTKVVFQSTRDHGDYEYKNLYIMEDAQIGEFGEGSVTRLTNGPWIDTQCQWSPRGNWIVFSSTRDKPAAAPENYNELDPGHFAIYLVNAADPTVVVRVVTSGDPGPGASSIAGHVNHPVFSPDGRSIAFTSDIAAVSAEPISMPMASVMASVRPYGDIFSVDIDPDDICRNKDIDRVHRVTHSRYEYSTNAWTKLTPTIPRIPLDHMMSTM</sequence>
<keyword evidence="3" id="KW-1185">Reference proteome</keyword>
<dbReference type="PANTHER" id="PTHR32161">
    <property type="entry name" value="DPP6 N-TERMINAL DOMAIN-LIKE PROTEIN"/>
    <property type="match status" value="1"/>
</dbReference>
<dbReference type="Proteomes" id="UP000004995">
    <property type="component" value="Unassembled WGS sequence"/>
</dbReference>
<proteinExistence type="predicted"/>
<dbReference type="Gramene" id="KQK95150">
    <property type="protein sequence ID" value="KQK95150"/>
    <property type="gene ID" value="SETIT_028228mg"/>
</dbReference>
<dbReference type="PANTHER" id="PTHR32161:SF26">
    <property type="entry name" value="OS03G0403400 PROTEIN"/>
    <property type="match status" value="1"/>
</dbReference>
<name>K3ZNP8_SETIT</name>
<dbReference type="Gene3D" id="2.120.10.30">
    <property type="entry name" value="TolB, C-terminal domain"/>
    <property type="match status" value="2"/>
</dbReference>
<organism evidence="2 3">
    <name type="scientific">Setaria italica</name>
    <name type="common">Foxtail millet</name>
    <name type="synonym">Panicum italicum</name>
    <dbReference type="NCBI Taxonomy" id="4555"/>
    <lineage>
        <taxon>Eukaryota</taxon>
        <taxon>Viridiplantae</taxon>
        <taxon>Streptophyta</taxon>
        <taxon>Embryophyta</taxon>
        <taxon>Tracheophyta</taxon>
        <taxon>Spermatophyta</taxon>
        <taxon>Magnoliopsida</taxon>
        <taxon>Liliopsida</taxon>
        <taxon>Poales</taxon>
        <taxon>Poaceae</taxon>
        <taxon>PACMAD clade</taxon>
        <taxon>Panicoideae</taxon>
        <taxon>Panicodae</taxon>
        <taxon>Paniceae</taxon>
        <taxon>Cenchrinae</taxon>
        <taxon>Setaria</taxon>
    </lineage>
</organism>
<dbReference type="HOGENOM" id="CLU_011311_2_0_1"/>
<dbReference type="EnsemblPlants" id="KQK95150">
    <property type="protein sequence ID" value="KQK95150"/>
    <property type="gene ID" value="SETIT_028228mg"/>
</dbReference>
<dbReference type="InterPro" id="IPR011659">
    <property type="entry name" value="WD40"/>
</dbReference>
<feature type="region of interest" description="Disordered" evidence="1">
    <location>
        <begin position="182"/>
        <end position="201"/>
    </location>
</feature>
<dbReference type="OMA" id="VIPQRHC"/>
<evidence type="ECO:0000256" key="1">
    <source>
        <dbReference type="SAM" id="MobiDB-lite"/>
    </source>
</evidence>
<feature type="compositionally biased region" description="Polar residues" evidence="1">
    <location>
        <begin position="190"/>
        <end position="201"/>
    </location>
</feature>
<evidence type="ECO:0000313" key="2">
    <source>
        <dbReference type="EnsemblPlants" id="KQK95150"/>
    </source>
</evidence>
<dbReference type="eggNOG" id="ENOG502SHXZ">
    <property type="taxonomic scope" value="Eukaryota"/>
</dbReference>
<accession>K3ZNP8</accession>
<dbReference type="Pfam" id="PF07676">
    <property type="entry name" value="PD40"/>
    <property type="match status" value="4"/>
</dbReference>
<dbReference type="SUPFAM" id="SSF82171">
    <property type="entry name" value="DPP6 N-terminal domain-like"/>
    <property type="match status" value="2"/>
</dbReference>
<dbReference type="AlphaFoldDB" id="K3ZNP8"/>
<evidence type="ECO:0008006" key="4">
    <source>
        <dbReference type="Google" id="ProtNLM"/>
    </source>
</evidence>
<dbReference type="EMBL" id="AGNK02005090">
    <property type="status" value="NOT_ANNOTATED_CDS"/>
    <property type="molecule type" value="Genomic_DNA"/>
</dbReference>
<protein>
    <recommendedName>
        <fullName evidence="4">Dipeptidylpeptidase IV N-terminal domain-containing protein</fullName>
    </recommendedName>
</protein>
<reference evidence="3" key="1">
    <citation type="journal article" date="2012" name="Nat. Biotechnol.">
        <title>Reference genome sequence of the model plant Setaria.</title>
        <authorList>
            <person name="Bennetzen J.L."/>
            <person name="Schmutz J."/>
            <person name="Wang H."/>
            <person name="Percifield R."/>
            <person name="Hawkins J."/>
            <person name="Pontaroli A.C."/>
            <person name="Estep M."/>
            <person name="Feng L."/>
            <person name="Vaughn J.N."/>
            <person name="Grimwood J."/>
            <person name="Jenkins J."/>
            <person name="Barry K."/>
            <person name="Lindquist E."/>
            <person name="Hellsten U."/>
            <person name="Deshpande S."/>
            <person name="Wang X."/>
            <person name="Wu X."/>
            <person name="Mitros T."/>
            <person name="Triplett J."/>
            <person name="Yang X."/>
            <person name="Ye C.Y."/>
            <person name="Mauro-Herrera M."/>
            <person name="Wang L."/>
            <person name="Li P."/>
            <person name="Sharma M."/>
            <person name="Sharma R."/>
            <person name="Ronald P.C."/>
            <person name="Panaud O."/>
            <person name="Kellogg E.A."/>
            <person name="Brutnell T.P."/>
            <person name="Doust A.N."/>
            <person name="Tuskan G.A."/>
            <person name="Rokhsar D."/>
            <person name="Devos K.M."/>
        </authorList>
    </citation>
    <scope>NUCLEOTIDE SEQUENCE [LARGE SCALE GENOMIC DNA]</scope>
    <source>
        <strain evidence="3">cv. Yugu1</strain>
    </source>
</reference>
<evidence type="ECO:0000313" key="3">
    <source>
        <dbReference type="Proteomes" id="UP000004995"/>
    </source>
</evidence>